<sequence length="186" mass="19391">MDFTAFGREEATAKAAFVDSLAVGTGSGYSAGGSFEYPAAQNKDFSLVFERGEKLKTLMIGASVPPGTPSAPQEKGIPAVTYDFQILPGDFANLFTVEVPEGAGKPDKQAKGNLQAGKPAVKVAFRYNPPADNPAVFGGVSLDLLGGIGQWITVKAKGVLAGGFVPQGEAPNQELLVELKAYLQQI</sequence>
<keyword evidence="2" id="KW-1185">Reference proteome</keyword>
<dbReference type="AlphaFoldDB" id="A0AA36JMS0"/>
<gene>
    <name evidence="1" type="ORF">EVOR1521_LOCUS30276</name>
</gene>
<name>A0AA36JMS0_9DINO</name>
<organism evidence="1 2">
    <name type="scientific">Effrenium voratum</name>
    <dbReference type="NCBI Taxonomy" id="2562239"/>
    <lineage>
        <taxon>Eukaryota</taxon>
        <taxon>Sar</taxon>
        <taxon>Alveolata</taxon>
        <taxon>Dinophyceae</taxon>
        <taxon>Suessiales</taxon>
        <taxon>Symbiodiniaceae</taxon>
        <taxon>Effrenium</taxon>
    </lineage>
</organism>
<reference evidence="1" key="1">
    <citation type="submission" date="2023-08" db="EMBL/GenBank/DDBJ databases">
        <authorList>
            <person name="Chen Y."/>
            <person name="Shah S."/>
            <person name="Dougan E. K."/>
            <person name="Thang M."/>
            <person name="Chan C."/>
        </authorList>
    </citation>
    <scope>NUCLEOTIDE SEQUENCE</scope>
</reference>
<evidence type="ECO:0000313" key="1">
    <source>
        <dbReference type="EMBL" id="CAJ1409097.1"/>
    </source>
</evidence>
<protein>
    <submittedName>
        <fullName evidence="1">Uncharacterized protein</fullName>
    </submittedName>
</protein>
<dbReference type="Proteomes" id="UP001178507">
    <property type="component" value="Unassembled WGS sequence"/>
</dbReference>
<dbReference type="EMBL" id="CAUJNA010003750">
    <property type="protein sequence ID" value="CAJ1409097.1"/>
    <property type="molecule type" value="Genomic_DNA"/>
</dbReference>
<comment type="caution">
    <text evidence="1">The sequence shown here is derived from an EMBL/GenBank/DDBJ whole genome shotgun (WGS) entry which is preliminary data.</text>
</comment>
<proteinExistence type="predicted"/>
<evidence type="ECO:0000313" key="2">
    <source>
        <dbReference type="Proteomes" id="UP001178507"/>
    </source>
</evidence>
<accession>A0AA36JMS0</accession>